<evidence type="ECO:0000259" key="1">
    <source>
        <dbReference type="Pfam" id="PF13358"/>
    </source>
</evidence>
<organism evidence="2 3">
    <name type="scientific">Haloarcula japonica (strain ATCC 49778 / DSM 6131 / JCM 7785 / NBRC 101032 / NCIMB 13157 / TR-1)</name>
    <dbReference type="NCBI Taxonomy" id="1227453"/>
    <lineage>
        <taxon>Archaea</taxon>
        <taxon>Methanobacteriati</taxon>
        <taxon>Methanobacteriota</taxon>
        <taxon>Stenosarchaea group</taxon>
        <taxon>Halobacteria</taxon>
        <taxon>Halobacteriales</taxon>
        <taxon>Haloarculaceae</taxon>
        <taxon>Haloarcula</taxon>
    </lineage>
</organism>
<protein>
    <recommendedName>
        <fullName evidence="1">Tc1-like transposase DDE domain-containing protein</fullName>
    </recommendedName>
</protein>
<dbReference type="Proteomes" id="UP000011524">
    <property type="component" value="Unassembled WGS sequence"/>
</dbReference>
<dbReference type="InterPro" id="IPR038717">
    <property type="entry name" value="Tc1-like_DDE_dom"/>
</dbReference>
<feature type="domain" description="Tc1-like transposase DDE" evidence="1">
    <location>
        <begin position="29"/>
        <end position="122"/>
    </location>
</feature>
<dbReference type="Pfam" id="PF13358">
    <property type="entry name" value="DDE_3"/>
    <property type="match status" value="1"/>
</dbReference>
<accession>M0LER4</accession>
<proteinExistence type="predicted"/>
<keyword evidence="3" id="KW-1185">Reference proteome</keyword>
<dbReference type="EMBL" id="AOLY01000033">
    <property type="protein sequence ID" value="EMA30470.1"/>
    <property type="molecule type" value="Genomic_DNA"/>
</dbReference>
<evidence type="ECO:0000313" key="3">
    <source>
        <dbReference type="Proteomes" id="UP000011524"/>
    </source>
</evidence>
<dbReference type="AlphaFoldDB" id="M0LER4"/>
<name>M0LER4_HALJT</name>
<evidence type="ECO:0000313" key="2">
    <source>
        <dbReference type="EMBL" id="EMA30470.1"/>
    </source>
</evidence>
<dbReference type="PATRIC" id="fig|1227453.3.peg.1925"/>
<gene>
    <name evidence="2" type="ORF">C444_09807</name>
</gene>
<reference evidence="2 3" key="1">
    <citation type="journal article" date="2014" name="PLoS Genet.">
        <title>Phylogenetically driven sequencing of extremely halophilic archaea reveals strategies for static and dynamic osmo-response.</title>
        <authorList>
            <person name="Becker E.A."/>
            <person name="Seitzer P.M."/>
            <person name="Tritt A."/>
            <person name="Larsen D."/>
            <person name="Krusor M."/>
            <person name="Yao A.I."/>
            <person name="Wu D."/>
            <person name="Madern D."/>
            <person name="Eisen J.A."/>
            <person name="Darling A.E."/>
            <person name="Facciotti M.T."/>
        </authorList>
    </citation>
    <scope>NUCLEOTIDE SEQUENCE [LARGE SCALE GENOMIC DNA]</scope>
    <source>
        <strain evidence="3">ATCC 49778 / DSM 6131 / JCM 7785 / NBRC 101032 / NCIMB 13157 / TR-1</strain>
    </source>
</reference>
<dbReference type="eggNOG" id="arCOG02129">
    <property type="taxonomic scope" value="Archaea"/>
</dbReference>
<sequence length="134" mass="15275">MLNLTNERKKRSVKVSKKTDDLDDDYTIIAIDQTRQEITIDLVHTWFSEEERPTLPVSDARESLKLLGGDIFFLKCEDNFMTDIAIWLLDALQTEFGEKICVVLDNASYFAANDVHDSVEETSVCATFRGVHLS</sequence>
<comment type="caution">
    <text evidence="2">The sequence shown here is derived from an EMBL/GenBank/DDBJ whole genome shotgun (WGS) entry which is preliminary data.</text>
</comment>